<protein>
    <submittedName>
        <fullName evidence="2">Uncharacterized protein</fullName>
    </submittedName>
</protein>
<feature type="chain" id="PRO_5035322437" evidence="1">
    <location>
        <begin position="24"/>
        <end position="428"/>
    </location>
</feature>
<evidence type="ECO:0000256" key="1">
    <source>
        <dbReference type="SAM" id="SignalP"/>
    </source>
</evidence>
<dbReference type="SUPFAM" id="SSF51695">
    <property type="entry name" value="PLC-like phosphodiesterases"/>
    <property type="match status" value="1"/>
</dbReference>
<feature type="signal peptide" evidence="1">
    <location>
        <begin position="1"/>
        <end position="23"/>
    </location>
</feature>
<dbReference type="EMBL" id="JAHUZN010000003">
    <property type="protein sequence ID" value="KAG8498809.1"/>
    <property type="molecule type" value="Genomic_DNA"/>
</dbReference>
<dbReference type="Proteomes" id="UP000701853">
    <property type="component" value="Chromosome 3"/>
</dbReference>
<dbReference type="PANTHER" id="PTHR13593:SF127">
    <property type="entry name" value="PLC-LIKE PHOSPHODIESTERASES SUPERFAMILY PROTEIN"/>
    <property type="match status" value="1"/>
</dbReference>
<name>A0A8J5Z2C3_9ROSI</name>
<accession>A0A8J5Z2C3</accession>
<comment type="caution">
    <text evidence="2">The sequence shown here is derived from an EMBL/GenBank/DDBJ whole genome shotgun (WGS) entry which is preliminary data.</text>
</comment>
<evidence type="ECO:0000313" key="3">
    <source>
        <dbReference type="Proteomes" id="UP000701853"/>
    </source>
</evidence>
<organism evidence="2 3">
    <name type="scientific">Gossypium anomalum</name>
    <dbReference type="NCBI Taxonomy" id="47600"/>
    <lineage>
        <taxon>Eukaryota</taxon>
        <taxon>Viridiplantae</taxon>
        <taxon>Streptophyta</taxon>
        <taxon>Embryophyta</taxon>
        <taxon>Tracheophyta</taxon>
        <taxon>Spermatophyta</taxon>
        <taxon>Magnoliopsida</taxon>
        <taxon>eudicotyledons</taxon>
        <taxon>Gunneridae</taxon>
        <taxon>Pentapetalae</taxon>
        <taxon>rosids</taxon>
        <taxon>malvids</taxon>
        <taxon>Malvales</taxon>
        <taxon>Malvaceae</taxon>
        <taxon>Malvoideae</taxon>
        <taxon>Gossypium</taxon>
    </lineage>
</organism>
<dbReference type="GO" id="GO:0006629">
    <property type="term" value="P:lipid metabolic process"/>
    <property type="evidence" value="ECO:0007669"/>
    <property type="project" value="InterPro"/>
</dbReference>
<dbReference type="OrthoDB" id="7984201at2759"/>
<dbReference type="PANTHER" id="PTHR13593">
    <property type="match status" value="1"/>
</dbReference>
<dbReference type="AlphaFoldDB" id="A0A8J5Z2C3"/>
<keyword evidence="1" id="KW-0732">Signal</keyword>
<dbReference type="GO" id="GO:0008081">
    <property type="term" value="F:phosphoric diester hydrolase activity"/>
    <property type="evidence" value="ECO:0007669"/>
    <property type="project" value="InterPro"/>
</dbReference>
<reference evidence="2 3" key="1">
    <citation type="journal article" date="2021" name="bioRxiv">
        <title>The Gossypium anomalum genome as a resource for cotton improvement and evolutionary analysis of hybrid incompatibility.</title>
        <authorList>
            <person name="Grover C.E."/>
            <person name="Yuan D."/>
            <person name="Arick M.A."/>
            <person name="Miller E.R."/>
            <person name="Hu G."/>
            <person name="Peterson D.G."/>
            <person name="Wendel J.F."/>
            <person name="Udall J.A."/>
        </authorList>
    </citation>
    <scope>NUCLEOTIDE SEQUENCE [LARGE SCALE GENOMIC DNA]</scope>
    <source>
        <strain evidence="2">JFW-Udall</strain>
        <tissue evidence="2">Leaf</tissue>
    </source>
</reference>
<proteinExistence type="predicted"/>
<keyword evidence="3" id="KW-1185">Reference proteome</keyword>
<dbReference type="InterPro" id="IPR051057">
    <property type="entry name" value="PI-PLC_domain"/>
</dbReference>
<dbReference type="Pfam" id="PF26178">
    <property type="entry name" value="PI-PLC_cat"/>
    <property type="match status" value="3"/>
</dbReference>
<sequence>MEHPRILFSGSLISFAVITATFACSDGQCKSENLKEKENTLREVRDCSGISLESVCERDNIMFYFLLYSNLGPLPTCFLHLSSASLEMNVRLMQTAKPGCLVFLVLQAFDGLRCIRSTTTNQFEFMVNLYLTVGCFSSPSFTYFTDIDIIFCEKNSLPFNRYAYLTTHNSFANEVEPLHTGIRLTFLNQETISQFPCVYFRFARLLEKETESPGFSLQWLAIDTLKEVEAFLSANPSEIVTLFLEDYVETPNGLSKVFKDAYWFPVSMPQNGQDWPLVKDMVASNKDLLSSLQPNGDVGEHPGQCSNRGESAPLDDETKSLFLINHFHSIAFKVMACEDNSASLISMLDTCYGRSGNRWANFVARSDGGGVFQAVDKLNGQLLCGCDDVHSCVGGTAITLVSLKVSKMVDLQLSIEDLKLAIWFGLYQ</sequence>
<dbReference type="InterPro" id="IPR017946">
    <property type="entry name" value="PLC-like_Pdiesterase_TIM-brl"/>
</dbReference>
<evidence type="ECO:0000313" key="2">
    <source>
        <dbReference type="EMBL" id="KAG8498809.1"/>
    </source>
</evidence>
<dbReference type="PROSITE" id="PS51257">
    <property type="entry name" value="PROKAR_LIPOPROTEIN"/>
    <property type="match status" value="1"/>
</dbReference>
<gene>
    <name evidence="2" type="ORF">CXB51_005697</name>
</gene>